<dbReference type="InterPro" id="IPR019775">
    <property type="entry name" value="WD40_repeat_CS"/>
</dbReference>
<dbReference type="Gene3D" id="1.10.1540.10">
    <property type="entry name" value="BEACH domain"/>
    <property type="match status" value="2"/>
</dbReference>
<dbReference type="InterPro" id="IPR050865">
    <property type="entry name" value="BEACH_Domain"/>
</dbReference>
<dbReference type="InterPro" id="IPR001680">
    <property type="entry name" value="WD40_rpt"/>
</dbReference>
<dbReference type="PROSITE" id="PS51783">
    <property type="entry name" value="PH_BEACH"/>
    <property type="match status" value="1"/>
</dbReference>
<dbReference type="HOGENOM" id="CLU_000218_0_1_1"/>
<feature type="compositionally biased region" description="Low complexity" evidence="1">
    <location>
        <begin position="1360"/>
        <end position="1370"/>
    </location>
</feature>
<feature type="compositionally biased region" description="Polar residues" evidence="1">
    <location>
        <begin position="1313"/>
        <end position="1329"/>
    </location>
</feature>
<dbReference type="InterPro" id="IPR015943">
    <property type="entry name" value="WD40/YVTN_repeat-like_dom_sf"/>
</dbReference>
<organism evidence="2">
    <name type="scientific">Magallana gigas</name>
    <name type="common">Pacific oyster</name>
    <name type="synonym">Crassostrea gigas</name>
    <dbReference type="NCBI Taxonomy" id="29159"/>
    <lineage>
        <taxon>Eukaryota</taxon>
        <taxon>Metazoa</taxon>
        <taxon>Spiralia</taxon>
        <taxon>Lophotrochozoa</taxon>
        <taxon>Mollusca</taxon>
        <taxon>Bivalvia</taxon>
        <taxon>Autobranchia</taxon>
        <taxon>Pteriomorphia</taxon>
        <taxon>Ostreida</taxon>
        <taxon>Ostreoidea</taxon>
        <taxon>Ostreidae</taxon>
        <taxon>Magallana</taxon>
    </lineage>
</organism>
<proteinExistence type="predicted"/>
<reference evidence="2" key="1">
    <citation type="journal article" date="2012" name="Nature">
        <title>The oyster genome reveals stress adaptation and complexity of shell formation.</title>
        <authorList>
            <person name="Zhang G."/>
            <person name="Fang X."/>
            <person name="Guo X."/>
            <person name="Li L."/>
            <person name="Luo R."/>
            <person name="Xu F."/>
            <person name="Yang P."/>
            <person name="Zhang L."/>
            <person name="Wang X."/>
            <person name="Qi H."/>
            <person name="Xiong Z."/>
            <person name="Que H."/>
            <person name="Xie Y."/>
            <person name="Holland P.W."/>
            <person name="Paps J."/>
            <person name="Zhu Y."/>
            <person name="Wu F."/>
            <person name="Chen Y."/>
            <person name="Wang J."/>
            <person name="Peng C."/>
            <person name="Meng J."/>
            <person name="Yang L."/>
            <person name="Liu J."/>
            <person name="Wen B."/>
            <person name="Zhang N."/>
            <person name="Huang Z."/>
            <person name="Zhu Q."/>
            <person name="Feng Y."/>
            <person name="Mount A."/>
            <person name="Hedgecock D."/>
            <person name="Xu Z."/>
            <person name="Liu Y."/>
            <person name="Domazet-Loso T."/>
            <person name="Du Y."/>
            <person name="Sun X."/>
            <person name="Zhang S."/>
            <person name="Liu B."/>
            <person name="Cheng P."/>
            <person name="Jiang X."/>
            <person name="Li J."/>
            <person name="Fan D."/>
            <person name="Wang W."/>
            <person name="Fu W."/>
            <person name="Wang T."/>
            <person name="Wang B."/>
            <person name="Zhang J."/>
            <person name="Peng Z."/>
            <person name="Li Y."/>
            <person name="Li N."/>
            <person name="Wang J."/>
            <person name="Chen M."/>
            <person name="He Y."/>
            <person name="Tan F."/>
            <person name="Song X."/>
            <person name="Zheng Q."/>
            <person name="Huang R."/>
            <person name="Yang H."/>
            <person name="Du X."/>
            <person name="Chen L."/>
            <person name="Yang M."/>
            <person name="Gaffney P.M."/>
            <person name="Wang S."/>
            <person name="Luo L."/>
            <person name="She Z."/>
            <person name="Ming Y."/>
            <person name="Huang W."/>
            <person name="Zhang S."/>
            <person name="Huang B."/>
            <person name="Zhang Y."/>
            <person name="Qu T."/>
            <person name="Ni P."/>
            <person name="Miao G."/>
            <person name="Wang J."/>
            <person name="Wang Q."/>
            <person name="Steinberg C.E."/>
            <person name="Wang H."/>
            <person name="Li N."/>
            <person name="Qian L."/>
            <person name="Zhang G."/>
            <person name="Li Y."/>
            <person name="Yang H."/>
            <person name="Liu X."/>
            <person name="Wang J."/>
            <person name="Yin Y."/>
            <person name="Wang J."/>
        </authorList>
    </citation>
    <scope>NUCLEOTIDE SEQUENCE [LARGE SCALE GENOMIC DNA]</scope>
    <source>
        <strain evidence="2">05x7-T-G4-1.051#20</strain>
    </source>
</reference>
<dbReference type="Gene3D" id="2.130.10.10">
    <property type="entry name" value="YVTN repeat-like/Quinoprotein amine dehydrogenase"/>
    <property type="match status" value="2"/>
</dbReference>
<gene>
    <name evidence="2" type="ORF">CGI_10009595</name>
</gene>
<dbReference type="InParanoid" id="K1QCE9"/>
<dbReference type="SUPFAM" id="SSF50978">
    <property type="entry name" value="WD40 repeat-like"/>
    <property type="match status" value="1"/>
</dbReference>
<dbReference type="InterPro" id="IPR013320">
    <property type="entry name" value="ConA-like_dom_sf"/>
</dbReference>
<dbReference type="Pfam" id="PF15787">
    <property type="entry name" value="DUF4704"/>
    <property type="match status" value="1"/>
</dbReference>
<dbReference type="SUPFAM" id="SSF50729">
    <property type="entry name" value="PH domain-like"/>
    <property type="match status" value="1"/>
</dbReference>
<dbReference type="GO" id="GO:0005829">
    <property type="term" value="C:cytosol"/>
    <property type="evidence" value="ECO:0007669"/>
    <property type="project" value="TreeGrafter"/>
</dbReference>
<dbReference type="InterPro" id="IPR000409">
    <property type="entry name" value="BEACH_dom"/>
</dbReference>
<dbReference type="SUPFAM" id="SSF49899">
    <property type="entry name" value="Concanavalin A-like lectins/glucanases"/>
    <property type="match status" value="1"/>
</dbReference>
<dbReference type="Pfam" id="PF20426">
    <property type="entry name" value="NBCH_WD40"/>
    <property type="match status" value="1"/>
</dbReference>
<dbReference type="EMBL" id="JH819107">
    <property type="protein sequence ID" value="EKC19171.1"/>
    <property type="molecule type" value="Genomic_DNA"/>
</dbReference>
<evidence type="ECO:0000313" key="2">
    <source>
        <dbReference type="EMBL" id="EKC19171.1"/>
    </source>
</evidence>
<name>K1QCE9_MAGGI</name>
<dbReference type="Pfam" id="PF16057">
    <property type="entry name" value="DUF4800"/>
    <property type="match status" value="1"/>
</dbReference>
<protein>
    <submittedName>
        <fullName evidence="2">Neurobeachin-like protein 2</fullName>
    </submittedName>
</protein>
<dbReference type="SMART" id="SM01026">
    <property type="entry name" value="Beach"/>
    <property type="match status" value="2"/>
</dbReference>
<evidence type="ECO:0000256" key="1">
    <source>
        <dbReference type="SAM" id="MobiDB-lite"/>
    </source>
</evidence>
<sequence>MDELTASEKLFQIWMRFSTKVKYPRCLHNNDVVILKEFIDTFVDTYQNLIDLEFEHLIEGFSEAGPHFTKLPDGLLQMLSHHLSQCLEKVQTEMEPETVHFAESIIKCLIIISRNYDNVPLLGSCQFVKYLVSIGTLLTENLTQNTLQEIQIKDFLKLTVHFFECLYDPYFVWRKRLKGWVVDKSRMTYRPAELHVEVVPFLFDSCNKPCLSVSLKIRFLHLFGALMCGTQSNALKVITPATLDILLKMLSSSELSGPANELRQDLLELKDLALKSIICMVHMIHGSSPDQRQVEVSQVMEGYMDVLTTADIQSEDGFNQQMQLSMIHAVNEMLTCQDRSALQVTLVSGGTFDSLVALLQKTSLTGSEAQSLAMSVLQVICSVLTGSINAKERFALRVGYGKFVEALKSLGQPSMALLKGVLNLVVEEEFCEDKNHMIRNVQSALMLLCWLPDIQSKELQIWLAEHLCTLSSQKQNKMNCCNEGMISAIIKVLGRQKQIDPKAVALLINLLETLGTHSITAIELKQLIGHLKLDEEENQNPNFSRLMRALCTMARREGKEGAHYFLTLVEENEMVSMPGIRKWPGGAFALHSWICLGSRSTPAGSIEQVFRRQLYSFVTNSGCGFEAFITMDFDLVVSVFNRKEHCSVEISDTNLGDEHWHSIDIVHSSSRRPFVNSHLYIYIDGNLKLDSQLKFPNVSDPLTDCRIGSPCNKAVVKALIDQNLSNNTETIKQSPLRRLFQRKKDSSDPEITTIPIGTHEDVWGVPVCLRGLLASVLVLHDTISPSQVKALYTAGPNHPIFFSEEEFPDFADLPSKAVVYYNAKASKDGQLIDLSPNQNHGHFIGQRCVTWDIKDVINGIGGIQVLFPLLEQVNKGPLPDTDSLPQPLDLGAGMDPVQEPDDWVVVPSSSYSDSKLEQNQVSGFLTLLRHMIHSQGTNQETMIRTGGVATIGALLQKVNPRLIDVNVLMSVQLLVETTASVNQTLLNLFYQYLLFDFRIWSNSEFPVRIGHIQYLSTIIKDDKKFFRKRFGVQFVLDTVRVFYSPTSSPAKGLSPEDMKTIRVSLMSLIKYYISRDITYNELDAILKFLFAVKDQDMVCEMIDVLISLLEGKYKNDQLYLLMFEAEMGELLYGLLVHPGKSVVYYEKIIKVLYLLLTSDKVYEKSKFPLRLTEIGHLGLVEMMKNCDISGPMFKRFLEQVSVQDTPQSYNSILALLQLIHYSGSDIKLEASRQLLSILVNRPGAAKQFVKQLGWQEAITKLFIFRKTEDVQQSDSFASEDKNVEFSLNNTIEEEKTEECDSATQLSESCNKTVSAPNSLSISSCDNGKQVSPPREPITPLYLSRTFDDINSSEDEKSRSVSRSSSTSVEDLTAVGQRSSSITASTSSFSISDSAIDLNVSVTSSREKRVSSGFTQADTIQKALDNLGIQKICVKDSGERTEELCQNLLLILLTIMWKGVEGSDDSAWKERGIVISWVDSLCEDHELIRSSWEIKRRLLEMMIHSCTSDLKEADEEKLLRSSELDSSNQMQQILSSTLKSASQIIDSMKLSQDTATPSENAIQLVKLVHCFMSQDAKQDKEKFSERLIEDMMALLDNLSVWDVESDGGWKEMARLGLCLLIQYASQPDLELCAVATAKLHTLVQTKLISSSAEASFLIGNLNLMVLKAVRESSDTYSFLIPVMKALLDKARSLLNLDLLLPDLPPTSNSPVFFDDFKSYCLSEQWKKFIESYVKPQMLHFDESTFGDLESNIRDFWGQCKEAMMVGMHMKNREKGESKLKFQNKILDPFHNKESSEQKRFHNVTVQLKNQHQSTLRQWRATKRFFTGERGAWSEHSTATIHWKLSNQENFKRMKVKMIPNINFDPHREASYQRDNLGASEADIAEEIKKMKLAREALVSKDQIDEDSIGEEDWSDISTDLRNNEPQGKEKLVLSEDCELVTLVDVIKGRLEVTTLNIYFFDCSSNREEGGEDFKWSLSLLREIHFRRYNLKRSAIELFMIDQTNFFLNFEPKKRNKVYSKILSLKPPNLIYTVSRSPAEMLRASGLTKKWIQREISNFEYLIELNTIAGRTYNDLSQYPVFPWILSDYTSDTLDLENPNVYRNLSKPIGANNPKNEREVKEKYDGFEDPSGVIEKFHYGTHYSNAPGVMHYMIRMEPFTTLHIQLQSNRFDVADRQFHSIPATWQSLMDNPNDVKELIPEFFYLSEFLVNANDFDLGKLQACKERVNHVVLPRWAKSPEDFIHKHRKALESEYVSENIHNWIDLIFGYKQKGPAAVEALNVFYYCTYEECALCFRKEKLLENKLFYAKNAKMAGKGCLYNVIFDVADRQFHSIPATWQSLMDNPNDVKELIPEFFYLSEFLVNANDFDLGKLQACKERVNHVVLPRWAKSPEDFIHKHRKALESEYVSENIHNWIDLIFGYKQKGPAAVEALNVFYYCTYEEFNFNLEDSTLYYKYKFIIGKEPHPKRMTMDEVVARAVKADRPLSVFDFLHQLKVFFVEVSQETDPLVYISVPRNQARSIIQHGMADTMVTISEGGIIGLHGWLPYDKSISNYFTFEKDPALSNPKSKRRMPCPFSPSLKVDSKLFTVSHDAKLLFSVGHWDNSLQVYHLGKGKKVNHIIQHTAVVTCLALDHCGRQLITGSADTSCIVWEVIMQGGISSSVNNRRLQTLYGHDAEITAVQISVELDTAVSASKDGTVIIHTVRRGLYMRTLRPPCTMGYTLNIPHMVMDDMGRIVLYCHETLPIEPKERFSLHLYSINGQHLCTERVNHGLGHVINVGDHLVTGDSQGQLCIWETFGLRQLTVLPLHVPVHSLAITTSNSHIFAGLRDGKLIIIGVKNRSEIR</sequence>
<dbReference type="FunFam" id="1.10.1540.10:FF:000001">
    <property type="entry name" value="neurobeachin isoform X1"/>
    <property type="match status" value="1"/>
</dbReference>
<dbReference type="PANTHER" id="PTHR13743">
    <property type="entry name" value="BEIGE/BEACH-RELATED"/>
    <property type="match status" value="1"/>
</dbReference>
<dbReference type="SMART" id="SM00320">
    <property type="entry name" value="WD40"/>
    <property type="match status" value="3"/>
</dbReference>
<feature type="region of interest" description="Disordered" evidence="1">
    <location>
        <begin position="1313"/>
        <end position="1376"/>
    </location>
</feature>
<dbReference type="Pfam" id="PF02138">
    <property type="entry name" value="Beach"/>
    <property type="match status" value="2"/>
</dbReference>
<dbReference type="PANTHER" id="PTHR13743:SF112">
    <property type="entry name" value="BEACH DOMAIN-CONTAINING PROTEIN"/>
    <property type="match status" value="1"/>
</dbReference>
<dbReference type="InterPro" id="IPR046851">
    <property type="entry name" value="NBCH_WD40"/>
</dbReference>
<dbReference type="CDD" id="cd06071">
    <property type="entry name" value="Beach"/>
    <property type="match status" value="1"/>
</dbReference>
<dbReference type="CDD" id="cd01201">
    <property type="entry name" value="PH_BEACH"/>
    <property type="match status" value="1"/>
</dbReference>
<dbReference type="SUPFAM" id="SSF48371">
    <property type="entry name" value="ARM repeat"/>
    <property type="match status" value="1"/>
</dbReference>
<dbReference type="SUPFAM" id="SSF81837">
    <property type="entry name" value="BEACH domain"/>
    <property type="match status" value="2"/>
</dbReference>
<dbReference type="GO" id="GO:0016020">
    <property type="term" value="C:membrane"/>
    <property type="evidence" value="ECO:0007669"/>
    <property type="project" value="TreeGrafter"/>
</dbReference>
<dbReference type="PROSITE" id="PS50082">
    <property type="entry name" value="WD_REPEATS_2"/>
    <property type="match status" value="1"/>
</dbReference>
<dbReference type="InterPro" id="IPR031570">
    <property type="entry name" value="NBEA/BDCP_DUF4704"/>
</dbReference>
<dbReference type="Gene3D" id="2.30.29.30">
    <property type="entry name" value="Pleckstrin-homology domain (PH domain)/Phosphotyrosine-binding domain (PTB)"/>
    <property type="match status" value="1"/>
</dbReference>
<dbReference type="GO" id="GO:0019901">
    <property type="term" value="F:protein kinase binding"/>
    <property type="evidence" value="ECO:0007669"/>
    <property type="project" value="TreeGrafter"/>
</dbReference>
<dbReference type="InterPro" id="IPR011993">
    <property type="entry name" value="PH-like_dom_sf"/>
</dbReference>
<dbReference type="Pfam" id="PF20425">
    <property type="entry name" value="Neurobeachin"/>
    <property type="match status" value="1"/>
</dbReference>
<dbReference type="FunCoup" id="K1QCE9">
    <property type="interactions" value="472"/>
</dbReference>
<dbReference type="PROSITE" id="PS50197">
    <property type="entry name" value="BEACH"/>
    <property type="match status" value="2"/>
</dbReference>
<dbReference type="InterPro" id="IPR036322">
    <property type="entry name" value="WD40_repeat_dom_sf"/>
</dbReference>
<accession>K1QCE9</accession>
<dbReference type="GO" id="GO:0008104">
    <property type="term" value="P:intracellular protein localization"/>
    <property type="evidence" value="ECO:0007669"/>
    <property type="project" value="TreeGrafter"/>
</dbReference>
<dbReference type="Pfam" id="PF14844">
    <property type="entry name" value="PH_BEACH"/>
    <property type="match status" value="1"/>
</dbReference>
<dbReference type="InterPro" id="IPR023362">
    <property type="entry name" value="PH-BEACH_dom"/>
</dbReference>
<dbReference type="PROSITE" id="PS00678">
    <property type="entry name" value="WD_REPEATS_1"/>
    <property type="match status" value="1"/>
</dbReference>
<dbReference type="InterPro" id="IPR046852">
    <property type="entry name" value="Neurobeachin_a-sol"/>
</dbReference>
<dbReference type="InterPro" id="IPR036372">
    <property type="entry name" value="BEACH_dom_sf"/>
</dbReference>
<dbReference type="InterPro" id="IPR016024">
    <property type="entry name" value="ARM-type_fold"/>
</dbReference>